<evidence type="ECO:0000256" key="5">
    <source>
        <dbReference type="ARBA" id="ARBA00022989"/>
    </source>
</evidence>
<keyword evidence="10" id="KW-1185">Reference proteome</keyword>
<dbReference type="PANTHER" id="PTHR47371:SF3">
    <property type="entry name" value="PHOSPHOGLYCEROL TRANSFERASE I"/>
    <property type="match status" value="1"/>
</dbReference>
<evidence type="ECO:0000256" key="7">
    <source>
        <dbReference type="SAM" id="Phobius"/>
    </source>
</evidence>
<keyword evidence="3" id="KW-1003">Cell membrane</keyword>
<evidence type="ECO:0000256" key="1">
    <source>
        <dbReference type="ARBA" id="ARBA00004651"/>
    </source>
</evidence>
<gene>
    <name evidence="9" type="ORF">M8H41_18120</name>
</gene>
<comment type="pathway">
    <text evidence="2">Cell wall biogenesis; lipoteichoic acid biosynthesis.</text>
</comment>
<proteinExistence type="predicted"/>
<dbReference type="EMBL" id="JAMJEV010000017">
    <property type="protein sequence ID" value="MDO0824753.1"/>
    <property type="molecule type" value="Genomic_DNA"/>
</dbReference>
<dbReference type="InterPro" id="IPR050448">
    <property type="entry name" value="OpgB/LTA_synthase_biosynth"/>
</dbReference>
<comment type="subcellular location">
    <subcellularLocation>
        <location evidence="1">Cell membrane</location>
        <topology evidence="1">Multi-pass membrane protein</topology>
    </subcellularLocation>
</comment>
<accession>A0ABT8QTR5</accession>
<name>A0ABT8QTR5_9FIRM</name>
<dbReference type="Gene3D" id="3.40.720.10">
    <property type="entry name" value="Alkaline Phosphatase, subunit A"/>
    <property type="match status" value="1"/>
</dbReference>
<dbReference type="Pfam" id="PF00884">
    <property type="entry name" value="Sulfatase"/>
    <property type="match status" value="1"/>
</dbReference>
<feature type="transmembrane region" description="Helical" evidence="7">
    <location>
        <begin position="133"/>
        <end position="152"/>
    </location>
</feature>
<keyword evidence="4 7" id="KW-0812">Transmembrane</keyword>
<keyword evidence="6 7" id="KW-0472">Membrane</keyword>
<keyword evidence="5 7" id="KW-1133">Transmembrane helix</keyword>
<dbReference type="PANTHER" id="PTHR47371">
    <property type="entry name" value="LIPOTEICHOIC ACID SYNTHASE"/>
    <property type="match status" value="1"/>
</dbReference>
<evidence type="ECO:0000256" key="6">
    <source>
        <dbReference type="ARBA" id="ARBA00023136"/>
    </source>
</evidence>
<sequence length="703" mass="80098">MFLPKISSNVTNFKFYNGLLNLSLITCLPLFMLFSLETVYRGGISSTLSWIAQYSKQFLLSYVLMFGVINFFYVFKRKIYISMGVLFLSFFSLIGLISRQKLIWRGEPLLPWDLILGKEALIIAKEFSGTPELIPLLYISVITISLLLSVQVIPKEVFNWRGKLAPFAISLALLISFYSGVISLEKTFSLQQINWSQKLNYEENGMLLGFILNTTYLSVDKPDNYEQELVKEIISNTTPSYIVDPNFKPNIIFVMSEAFWDPTLLKEVSFSEDPIPYFRSLQKDQTSGVMLSPVYGGGTANTEFEVLTGLSTQFLPKGVVPYVEYLRKPIDALPAVLKKQGYETTAIHTYDNWFYGRNNVYKNLAFDKFISKEFFDQPEYNGPYIRDTELSQRILSEMKKTEKPDFVYAVSMQAHGPYSAEETPENSVKVSGDISPSSRAILENYTQIISDVDQSLKLLIEGLEQLSEPSIAVFFGDHLPMLGTNFDVYQEANFFQDELNYQDYLNMYSVPFVVWDNFSNDKEELRISSNFLSSYILERAKKPGSPTTDFLHSLIQNGSSVVISEHHLQREDISQKEISQYQLLQYDILFGNEYAYLIKPDHKPQVNSDYIVGDGRALIVNASPPNTSVIEITGENFLFDHKVYINGQLVQTDFENPTYITASLPKRLNNKSGALDIQIKLTDSMGNVISESNTFKLDSFSNI</sequence>
<evidence type="ECO:0000313" key="9">
    <source>
        <dbReference type="EMBL" id="MDO0824753.1"/>
    </source>
</evidence>
<feature type="transmembrane region" description="Helical" evidence="7">
    <location>
        <begin position="164"/>
        <end position="184"/>
    </location>
</feature>
<evidence type="ECO:0000259" key="8">
    <source>
        <dbReference type="Pfam" id="PF00884"/>
    </source>
</evidence>
<feature type="domain" description="Sulfatase N-terminal" evidence="8">
    <location>
        <begin position="249"/>
        <end position="534"/>
    </location>
</feature>
<organism evidence="9 10">
    <name type="scientific">Desulfosporosinus nitroreducens</name>
    <dbReference type="NCBI Taxonomy" id="2018668"/>
    <lineage>
        <taxon>Bacteria</taxon>
        <taxon>Bacillati</taxon>
        <taxon>Bacillota</taxon>
        <taxon>Clostridia</taxon>
        <taxon>Eubacteriales</taxon>
        <taxon>Desulfitobacteriaceae</taxon>
        <taxon>Desulfosporosinus</taxon>
    </lineage>
</organism>
<dbReference type="CDD" id="cd16015">
    <property type="entry name" value="LTA_synthase"/>
    <property type="match status" value="1"/>
</dbReference>
<evidence type="ECO:0000256" key="2">
    <source>
        <dbReference type="ARBA" id="ARBA00004936"/>
    </source>
</evidence>
<dbReference type="InterPro" id="IPR017850">
    <property type="entry name" value="Alkaline_phosphatase_core_sf"/>
</dbReference>
<evidence type="ECO:0000313" key="10">
    <source>
        <dbReference type="Proteomes" id="UP001176021"/>
    </source>
</evidence>
<reference evidence="9" key="1">
    <citation type="submission" date="2022-05" db="EMBL/GenBank/DDBJ databases">
        <title>Expanded diversity of anoxic marine methylotrophy in a Black Sea sulfate reducing microorganism.</title>
        <authorList>
            <person name="Fischer P.Q."/>
            <person name="Stams A.J.M."/>
            <person name="Villanueva L."/>
            <person name="Sousa D.Z."/>
        </authorList>
    </citation>
    <scope>NUCLEOTIDE SEQUENCE</scope>
    <source>
        <strain evidence="9">P130</strain>
    </source>
</reference>
<evidence type="ECO:0000256" key="3">
    <source>
        <dbReference type="ARBA" id="ARBA00022475"/>
    </source>
</evidence>
<dbReference type="Proteomes" id="UP001176021">
    <property type="component" value="Unassembled WGS sequence"/>
</dbReference>
<comment type="caution">
    <text evidence="9">The sequence shown here is derived from an EMBL/GenBank/DDBJ whole genome shotgun (WGS) entry which is preliminary data.</text>
</comment>
<dbReference type="SUPFAM" id="SSF53649">
    <property type="entry name" value="Alkaline phosphatase-like"/>
    <property type="match status" value="1"/>
</dbReference>
<feature type="transmembrane region" description="Helical" evidence="7">
    <location>
        <begin position="15"/>
        <end position="36"/>
    </location>
</feature>
<protein>
    <submittedName>
        <fullName evidence="9">LTA synthase family protein</fullName>
    </submittedName>
</protein>
<feature type="transmembrane region" description="Helical" evidence="7">
    <location>
        <begin position="79"/>
        <end position="97"/>
    </location>
</feature>
<feature type="transmembrane region" description="Helical" evidence="7">
    <location>
        <begin position="57"/>
        <end position="73"/>
    </location>
</feature>
<dbReference type="InterPro" id="IPR000917">
    <property type="entry name" value="Sulfatase_N"/>
</dbReference>
<evidence type="ECO:0000256" key="4">
    <source>
        <dbReference type="ARBA" id="ARBA00022692"/>
    </source>
</evidence>